<dbReference type="AlphaFoldDB" id="A0A8J7KH78"/>
<gene>
    <name evidence="1" type="ORF">IW245_001768</name>
</gene>
<organism evidence="1 2">
    <name type="scientific">Longispora fulva</name>
    <dbReference type="NCBI Taxonomy" id="619741"/>
    <lineage>
        <taxon>Bacteria</taxon>
        <taxon>Bacillati</taxon>
        <taxon>Actinomycetota</taxon>
        <taxon>Actinomycetes</taxon>
        <taxon>Micromonosporales</taxon>
        <taxon>Micromonosporaceae</taxon>
        <taxon>Longispora</taxon>
    </lineage>
</organism>
<dbReference type="Proteomes" id="UP000622552">
    <property type="component" value="Unassembled WGS sequence"/>
</dbReference>
<evidence type="ECO:0000313" key="1">
    <source>
        <dbReference type="EMBL" id="MBG6135574.1"/>
    </source>
</evidence>
<sequence length="50" mass="5683">MAIRARRRGRIRRRLRAAYPALIRAAPRTMALSRAARRTKVAGDVPVAER</sequence>
<protein>
    <submittedName>
        <fullName evidence="1">Uncharacterized protein</fullName>
    </submittedName>
</protein>
<keyword evidence="2" id="KW-1185">Reference proteome</keyword>
<name>A0A8J7KH78_9ACTN</name>
<comment type="caution">
    <text evidence="1">The sequence shown here is derived from an EMBL/GenBank/DDBJ whole genome shotgun (WGS) entry which is preliminary data.</text>
</comment>
<dbReference type="EMBL" id="JADOUF010000001">
    <property type="protein sequence ID" value="MBG6135574.1"/>
    <property type="molecule type" value="Genomic_DNA"/>
</dbReference>
<accession>A0A8J7KH78</accession>
<proteinExistence type="predicted"/>
<dbReference type="RefSeq" id="WP_197002665.1">
    <property type="nucleotide sequence ID" value="NZ_BONS01000002.1"/>
</dbReference>
<evidence type="ECO:0000313" key="2">
    <source>
        <dbReference type="Proteomes" id="UP000622552"/>
    </source>
</evidence>
<reference evidence="1" key="1">
    <citation type="submission" date="2020-11" db="EMBL/GenBank/DDBJ databases">
        <title>Sequencing the genomes of 1000 actinobacteria strains.</title>
        <authorList>
            <person name="Klenk H.-P."/>
        </authorList>
    </citation>
    <scope>NUCLEOTIDE SEQUENCE</scope>
    <source>
        <strain evidence="1">DSM 45356</strain>
    </source>
</reference>